<organism evidence="2 3">
    <name type="scientific">Butyricicoccus pullicaecorum</name>
    <dbReference type="NCBI Taxonomy" id="501571"/>
    <lineage>
        <taxon>Bacteria</taxon>
        <taxon>Bacillati</taxon>
        <taxon>Bacillota</taxon>
        <taxon>Clostridia</taxon>
        <taxon>Eubacteriales</taxon>
        <taxon>Butyricicoccaceae</taxon>
        <taxon>Butyricicoccus</taxon>
    </lineage>
</organism>
<evidence type="ECO:0000313" key="2">
    <source>
        <dbReference type="EMBL" id="OUP53337.1"/>
    </source>
</evidence>
<proteinExistence type="predicted"/>
<name>A0A1Y4L9E8_9FIRM</name>
<dbReference type="Proteomes" id="UP000195897">
    <property type="component" value="Unassembled WGS sequence"/>
</dbReference>
<keyword evidence="1" id="KW-0732">Signal</keyword>
<sequence>MKKRLTALALAALMTAGCLSGCGGGTETTDEGASTESTGSEIVINYPTFQCGVNTASPVVDQLIEEFNAEYAGKYRIQKEDVPGDANYVDKIKVQLGTGDLPPVVYGGGYNLLDLALAKDVVVDLTPYVEADPEWKALYSDVALTTNSRDGKIYASSSEGSLVGYFYNKDLFAQAGIDAPATTWDEFWQQCDKLKAAGITPLALDTADSAWVTSLWAGAMIATSGDEGYEFMKQMNPIDYNNQPTIDAFTNVQKMLQEYTTLDAIGGKYEHAANNFLSGQAAMIANGPWMIGDFSDETKTTADFADKVGVAIFPGNFVYDAPIQGYFVTKQDDPALEEAAVEMVKFFTSAHAQQVALEVQGMVPASSSVEITETAKQNYPLLVEFLDLAEGATVRTDNLQATMYPNLLDVVSQDLPLLASGEMTATEFCQTLSTEAAKNQ</sequence>
<dbReference type="RefSeq" id="WP_087371412.1">
    <property type="nucleotide sequence ID" value="NZ_NFKK01000004.1"/>
</dbReference>
<dbReference type="Gene3D" id="3.40.190.10">
    <property type="entry name" value="Periplasmic binding protein-like II"/>
    <property type="match status" value="2"/>
</dbReference>
<gene>
    <name evidence="2" type="ORF">B5F17_04860</name>
</gene>
<dbReference type="InterPro" id="IPR050490">
    <property type="entry name" value="Bact_solute-bd_prot1"/>
</dbReference>
<dbReference type="Pfam" id="PF13416">
    <property type="entry name" value="SBP_bac_8"/>
    <property type="match status" value="1"/>
</dbReference>
<dbReference type="PANTHER" id="PTHR43649">
    <property type="entry name" value="ARABINOSE-BINDING PROTEIN-RELATED"/>
    <property type="match status" value="1"/>
</dbReference>
<dbReference type="EMBL" id="NFKK01000004">
    <property type="protein sequence ID" value="OUP53337.1"/>
    <property type="molecule type" value="Genomic_DNA"/>
</dbReference>
<dbReference type="PROSITE" id="PS51257">
    <property type="entry name" value="PROKAR_LIPOPROTEIN"/>
    <property type="match status" value="1"/>
</dbReference>
<dbReference type="InterPro" id="IPR006059">
    <property type="entry name" value="SBP"/>
</dbReference>
<dbReference type="SUPFAM" id="SSF53850">
    <property type="entry name" value="Periplasmic binding protein-like II"/>
    <property type="match status" value="1"/>
</dbReference>
<evidence type="ECO:0000313" key="3">
    <source>
        <dbReference type="Proteomes" id="UP000195897"/>
    </source>
</evidence>
<reference evidence="3" key="1">
    <citation type="submission" date="2017-04" db="EMBL/GenBank/DDBJ databases">
        <title>Function of individual gut microbiota members based on whole genome sequencing of pure cultures obtained from chicken caecum.</title>
        <authorList>
            <person name="Medvecky M."/>
            <person name="Cejkova D."/>
            <person name="Polansky O."/>
            <person name="Karasova D."/>
            <person name="Kubasova T."/>
            <person name="Cizek A."/>
            <person name="Rychlik I."/>
        </authorList>
    </citation>
    <scope>NUCLEOTIDE SEQUENCE [LARGE SCALE GENOMIC DNA]</scope>
    <source>
        <strain evidence="3">An180</strain>
    </source>
</reference>
<comment type="caution">
    <text evidence="2">The sequence shown here is derived from an EMBL/GenBank/DDBJ whole genome shotgun (WGS) entry which is preliminary data.</text>
</comment>
<feature type="signal peptide" evidence="1">
    <location>
        <begin position="1"/>
        <end position="20"/>
    </location>
</feature>
<dbReference type="AlphaFoldDB" id="A0A1Y4L9E8"/>
<evidence type="ECO:0008006" key="4">
    <source>
        <dbReference type="Google" id="ProtNLM"/>
    </source>
</evidence>
<feature type="chain" id="PRO_5039728686" description="ABC transporter substrate-binding protein" evidence="1">
    <location>
        <begin position="21"/>
        <end position="440"/>
    </location>
</feature>
<evidence type="ECO:0000256" key="1">
    <source>
        <dbReference type="SAM" id="SignalP"/>
    </source>
</evidence>
<protein>
    <recommendedName>
        <fullName evidence="4">ABC transporter substrate-binding protein</fullName>
    </recommendedName>
</protein>
<accession>A0A1Y4L9E8</accession>